<dbReference type="EMBL" id="CVRI01000047">
    <property type="protein sequence ID" value="CRK98103.1"/>
    <property type="molecule type" value="Genomic_DNA"/>
</dbReference>
<protein>
    <submittedName>
        <fullName evidence="1">CLUMA_CG011471, isoform A</fullName>
    </submittedName>
</protein>
<gene>
    <name evidence="1" type="ORF">CLUMA_CG011471</name>
</gene>
<keyword evidence="2" id="KW-1185">Reference proteome</keyword>
<reference evidence="1 2" key="1">
    <citation type="submission" date="2015-04" db="EMBL/GenBank/DDBJ databases">
        <authorList>
            <person name="Syromyatnikov M.Y."/>
            <person name="Popov V.N."/>
        </authorList>
    </citation>
    <scope>NUCLEOTIDE SEQUENCE [LARGE SCALE GENOMIC DNA]</scope>
</reference>
<evidence type="ECO:0000313" key="1">
    <source>
        <dbReference type="EMBL" id="CRK98103.1"/>
    </source>
</evidence>
<organism evidence="1 2">
    <name type="scientific">Clunio marinus</name>
    <dbReference type="NCBI Taxonomy" id="568069"/>
    <lineage>
        <taxon>Eukaryota</taxon>
        <taxon>Metazoa</taxon>
        <taxon>Ecdysozoa</taxon>
        <taxon>Arthropoda</taxon>
        <taxon>Hexapoda</taxon>
        <taxon>Insecta</taxon>
        <taxon>Pterygota</taxon>
        <taxon>Neoptera</taxon>
        <taxon>Endopterygota</taxon>
        <taxon>Diptera</taxon>
        <taxon>Nematocera</taxon>
        <taxon>Chironomoidea</taxon>
        <taxon>Chironomidae</taxon>
        <taxon>Clunio</taxon>
    </lineage>
</organism>
<name>A0A1J1ICU4_9DIPT</name>
<proteinExistence type="predicted"/>
<dbReference type="AlphaFoldDB" id="A0A1J1ICU4"/>
<sequence length="63" mass="7435">MYGKFIYENFFMEFYFMLGKPSKSSYVLKTSMQEALKCFANLRQTLSSSLPGDWRINSEGRMK</sequence>
<accession>A0A1J1ICU4</accession>
<dbReference type="Proteomes" id="UP000183832">
    <property type="component" value="Unassembled WGS sequence"/>
</dbReference>
<evidence type="ECO:0000313" key="2">
    <source>
        <dbReference type="Proteomes" id="UP000183832"/>
    </source>
</evidence>